<dbReference type="AlphaFoldDB" id="A0A518VCI1"/>
<dbReference type="EMBL" id="CP033464">
    <property type="protein sequence ID" value="QDX94692.1"/>
    <property type="molecule type" value="Genomic_DNA"/>
</dbReference>
<organism evidence="1 2">
    <name type="scientific">Brevibacillus laterosporus</name>
    <name type="common">Bacillus laterosporus</name>
    <dbReference type="NCBI Taxonomy" id="1465"/>
    <lineage>
        <taxon>Bacteria</taxon>
        <taxon>Bacillati</taxon>
        <taxon>Bacillota</taxon>
        <taxon>Bacilli</taxon>
        <taxon>Bacillales</taxon>
        <taxon>Paenibacillaceae</taxon>
        <taxon>Brevibacillus</taxon>
    </lineage>
</organism>
<gene>
    <name evidence="1" type="ORF">EEL30_21875</name>
</gene>
<dbReference type="Proteomes" id="UP000319432">
    <property type="component" value="Chromosome"/>
</dbReference>
<accession>A0A518VCI1</accession>
<sequence length="183" mass="21567">MQRTSIINKHVFQFKGKKYFFNVDHDSTRLYLNVFQQKGAPVICERFSPLFNQIMNILSERYSSSLSKSLNTEEQLISEQARREYKIDFDTSGIEGEINLFVQEYFGCYSEINLTKRIYSYIKYHHPDAILTEYDGRFFVSKNNQGHEAVRKRLLACGDEMRTKLKELESVVDKLSYAILDEK</sequence>
<evidence type="ECO:0000313" key="2">
    <source>
        <dbReference type="Proteomes" id="UP000319432"/>
    </source>
</evidence>
<name>A0A518VCI1_BRELA</name>
<keyword evidence="2" id="KW-1185">Reference proteome</keyword>
<protein>
    <submittedName>
        <fullName evidence="1">Uncharacterized protein</fullName>
    </submittedName>
</protein>
<reference evidence="1 2" key="1">
    <citation type="submission" date="2018-11" db="EMBL/GenBank/DDBJ databases">
        <title>Phylogenetic determinants of toxin gene distribution in genomes of Brevibacillus laterosporus.</title>
        <authorList>
            <person name="Glare T.R."/>
            <person name="Durrant A."/>
            <person name="Berry C."/>
            <person name="Palma L."/>
            <person name="Ormskirk M."/>
            <person name="Cox M.O."/>
        </authorList>
    </citation>
    <scope>NUCLEOTIDE SEQUENCE [LARGE SCALE GENOMIC DNA]</scope>
    <source>
        <strain evidence="1 2">1821L</strain>
    </source>
</reference>
<evidence type="ECO:0000313" key="1">
    <source>
        <dbReference type="EMBL" id="QDX94692.1"/>
    </source>
</evidence>
<proteinExistence type="predicted"/>